<evidence type="ECO:0000313" key="4">
    <source>
        <dbReference type="Proteomes" id="UP001597173"/>
    </source>
</evidence>
<evidence type="ECO:0000256" key="1">
    <source>
        <dbReference type="ARBA" id="ARBA00022676"/>
    </source>
</evidence>
<name>A0ABW3YWX2_MYCRA</name>
<dbReference type="Proteomes" id="UP001597173">
    <property type="component" value="Unassembled WGS sequence"/>
</dbReference>
<evidence type="ECO:0000313" key="3">
    <source>
        <dbReference type="EMBL" id="MFD1328452.1"/>
    </source>
</evidence>
<dbReference type="EMBL" id="JBHTNF010000005">
    <property type="protein sequence ID" value="MFD1328452.1"/>
    <property type="molecule type" value="Genomic_DNA"/>
</dbReference>
<gene>
    <name evidence="3" type="ORF">ACFQ33_11165</name>
</gene>
<dbReference type="PANTHER" id="PTHR34136">
    <property type="match status" value="1"/>
</dbReference>
<dbReference type="Pfam" id="PF03808">
    <property type="entry name" value="Glyco_tran_WecG"/>
    <property type="match status" value="1"/>
</dbReference>
<dbReference type="RefSeq" id="WP_374838768.1">
    <property type="nucleotide sequence ID" value="NZ_JBHEEW010000007.1"/>
</dbReference>
<keyword evidence="2" id="KW-0808">Transferase</keyword>
<keyword evidence="4" id="KW-1185">Reference proteome</keyword>
<evidence type="ECO:0000256" key="2">
    <source>
        <dbReference type="ARBA" id="ARBA00022679"/>
    </source>
</evidence>
<comment type="caution">
    <text evidence="3">The sequence shown here is derived from an EMBL/GenBank/DDBJ whole genome shotgun (WGS) entry which is preliminary data.</text>
</comment>
<dbReference type="PANTHER" id="PTHR34136:SF1">
    <property type="entry name" value="UDP-N-ACETYL-D-MANNOSAMINURONIC ACID TRANSFERASE"/>
    <property type="match status" value="1"/>
</dbReference>
<dbReference type="NCBIfam" id="TIGR00696">
    <property type="entry name" value="wecG_tagA_cpsF"/>
    <property type="match status" value="1"/>
</dbReference>
<accession>A0ABW3YWX2</accession>
<protein>
    <submittedName>
        <fullName evidence="3">WecB/TagA/CpsF family glycosyltransferase</fullName>
    </submittedName>
</protein>
<keyword evidence="1" id="KW-0328">Glycosyltransferase</keyword>
<organism evidence="3 4">
    <name type="scientific">Mycoplana ramosa</name>
    <name type="common">Mycoplana bullata</name>
    <dbReference type="NCBI Taxonomy" id="40837"/>
    <lineage>
        <taxon>Bacteria</taxon>
        <taxon>Pseudomonadati</taxon>
        <taxon>Pseudomonadota</taxon>
        <taxon>Alphaproteobacteria</taxon>
        <taxon>Hyphomicrobiales</taxon>
        <taxon>Rhizobiaceae</taxon>
        <taxon>Mycoplana</taxon>
    </lineage>
</organism>
<dbReference type="CDD" id="cd06533">
    <property type="entry name" value="Glyco_transf_WecG_TagA"/>
    <property type="match status" value="1"/>
</dbReference>
<dbReference type="InterPro" id="IPR004629">
    <property type="entry name" value="WecG_TagA_CpsF"/>
</dbReference>
<proteinExistence type="predicted"/>
<sequence>MTDLFADDRLSADPVNRSALNRRETPPLADPGPVFQASTALKASQRDILGLPVCDLDWDNAFEFAARLADMPIGQTTIAFLNAHCANLMLSDPQYRGALARQVVFPDGQGVDVASQVIHGRIFRANLNGVDFVPALLTYMEAPKRVALVGAEWPVLLRATEKLREHAPWHEFNAVADASFEPGESAAVTEKVRRLAPDILLVSMGSPVQEKWIDRHVTPGHARLVISVSNLFDEIARQTAKTPERVHHLRFAWLLRLIKEPRLGWYRYIVGYPRFLHHVARYKLRSLVGRQRGESA</sequence>
<reference evidence="4" key="1">
    <citation type="journal article" date="2019" name="Int. J. Syst. Evol. Microbiol.">
        <title>The Global Catalogue of Microorganisms (GCM) 10K type strain sequencing project: providing services to taxonomists for standard genome sequencing and annotation.</title>
        <authorList>
            <consortium name="The Broad Institute Genomics Platform"/>
            <consortium name="The Broad Institute Genome Sequencing Center for Infectious Disease"/>
            <person name="Wu L."/>
            <person name="Ma J."/>
        </authorList>
    </citation>
    <scope>NUCLEOTIDE SEQUENCE [LARGE SCALE GENOMIC DNA]</scope>
    <source>
        <strain evidence="4">CCUG 55609</strain>
    </source>
</reference>